<evidence type="ECO:0000256" key="2">
    <source>
        <dbReference type="ARBA" id="ARBA00022475"/>
    </source>
</evidence>
<evidence type="ECO:0000256" key="5">
    <source>
        <dbReference type="ARBA" id="ARBA00023136"/>
    </source>
</evidence>
<sequence length="262" mass="29570">MAAFTLLSGLSLPALAHSPLAGDGQERLVAWLTLLLLGLLWATYMIGARRIRPRRWQAWLFHGTALLCLATLLGPLDDWAKTGTAAHMTQHMLLMGVIAPLWVVSRPLPQLVSASRTLTPVLWGPLLQLVRYPLLCACLHAIAIWFWHMPRFYMAAVENPWWHLLEHASFLLTAGLFWWSVFQGASRRAPWALLAVLFTLMHTGFLGAILSFAGQPLYGEARDLADQQLAGLIMWVPGAIPYLLATAWVGYRWWQRMLWRMA</sequence>
<proteinExistence type="predicted"/>
<evidence type="ECO:0000256" key="7">
    <source>
        <dbReference type="SAM" id="SignalP"/>
    </source>
</evidence>
<dbReference type="GO" id="GO:0005886">
    <property type="term" value="C:plasma membrane"/>
    <property type="evidence" value="ECO:0007669"/>
    <property type="project" value="UniProtKB-SubCell"/>
</dbReference>
<feature type="transmembrane region" description="Helical" evidence="6">
    <location>
        <begin position="160"/>
        <end position="179"/>
    </location>
</feature>
<evidence type="ECO:0008006" key="10">
    <source>
        <dbReference type="Google" id="ProtNLM"/>
    </source>
</evidence>
<comment type="caution">
    <text evidence="8">The sequence shown here is derived from an EMBL/GenBank/DDBJ whole genome shotgun (WGS) entry which is preliminary data.</text>
</comment>
<keyword evidence="4 6" id="KW-1133">Transmembrane helix</keyword>
<keyword evidence="9" id="KW-1185">Reference proteome</keyword>
<feature type="transmembrane region" description="Helical" evidence="6">
    <location>
        <begin position="88"/>
        <end position="108"/>
    </location>
</feature>
<comment type="subcellular location">
    <subcellularLocation>
        <location evidence="1">Cell membrane</location>
        <topology evidence="1">Multi-pass membrane protein</topology>
    </subcellularLocation>
</comment>
<dbReference type="Proteomes" id="UP000189462">
    <property type="component" value="Unassembled WGS sequence"/>
</dbReference>
<accession>A0A1V3N7G7</accession>
<reference evidence="8 9" key="1">
    <citation type="submission" date="2017-02" db="EMBL/GenBank/DDBJ databases">
        <title>Genomic diversity within the haloalkaliphilic genus Thioalkalivibrio.</title>
        <authorList>
            <person name="Ahn A.-C."/>
            <person name="Meier-Kolthoff J."/>
            <person name="Overmars L."/>
            <person name="Richter M."/>
            <person name="Woyke T."/>
            <person name="Sorokin D.Y."/>
            <person name="Muyzer G."/>
        </authorList>
    </citation>
    <scope>NUCLEOTIDE SEQUENCE [LARGE SCALE GENOMIC DNA]</scope>
    <source>
        <strain evidence="8 9">ALJD</strain>
    </source>
</reference>
<evidence type="ECO:0000313" key="9">
    <source>
        <dbReference type="Proteomes" id="UP000189462"/>
    </source>
</evidence>
<feature type="signal peptide" evidence="7">
    <location>
        <begin position="1"/>
        <end position="16"/>
    </location>
</feature>
<dbReference type="InterPro" id="IPR019108">
    <property type="entry name" value="Caa3_assmbl_CtaG-rel"/>
</dbReference>
<dbReference type="AlphaFoldDB" id="A0A1V3N7G7"/>
<evidence type="ECO:0000256" key="3">
    <source>
        <dbReference type="ARBA" id="ARBA00022692"/>
    </source>
</evidence>
<evidence type="ECO:0000256" key="1">
    <source>
        <dbReference type="ARBA" id="ARBA00004651"/>
    </source>
</evidence>
<evidence type="ECO:0000256" key="6">
    <source>
        <dbReference type="SAM" id="Phobius"/>
    </source>
</evidence>
<dbReference type="Pfam" id="PF09678">
    <property type="entry name" value="Caa3_CtaG"/>
    <property type="match status" value="1"/>
</dbReference>
<name>A0A1V3N7G7_9GAMM</name>
<dbReference type="STRING" id="108003.B1C78_16800"/>
<feature type="transmembrane region" description="Helical" evidence="6">
    <location>
        <begin position="58"/>
        <end position="76"/>
    </location>
</feature>
<gene>
    <name evidence="8" type="ORF">B1C78_16800</name>
</gene>
<feature type="transmembrane region" description="Helical" evidence="6">
    <location>
        <begin position="129"/>
        <end position="148"/>
    </location>
</feature>
<feature type="chain" id="PRO_5012776178" description="Cytochrome c oxidase assembly protein" evidence="7">
    <location>
        <begin position="17"/>
        <end position="262"/>
    </location>
</feature>
<dbReference type="EMBL" id="MVBK01000141">
    <property type="protein sequence ID" value="OOG21027.1"/>
    <property type="molecule type" value="Genomic_DNA"/>
</dbReference>
<protein>
    <recommendedName>
        <fullName evidence="10">Cytochrome c oxidase assembly protein</fullName>
    </recommendedName>
</protein>
<feature type="transmembrane region" description="Helical" evidence="6">
    <location>
        <begin position="232"/>
        <end position="251"/>
    </location>
</feature>
<organism evidence="8 9">
    <name type="scientific">Thioalkalivibrio denitrificans</name>
    <dbReference type="NCBI Taxonomy" id="108003"/>
    <lineage>
        <taxon>Bacteria</taxon>
        <taxon>Pseudomonadati</taxon>
        <taxon>Pseudomonadota</taxon>
        <taxon>Gammaproteobacteria</taxon>
        <taxon>Chromatiales</taxon>
        <taxon>Ectothiorhodospiraceae</taxon>
        <taxon>Thioalkalivibrio</taxon>
    </lineage>
</organism>
<keyword evidence="2" id="KW-1003">Cell membrane</keyword>
<keyword evidence="7" id="KW-0732">Signal</keyword>
<keyword evidence="3 6" id="KW-0812">Transmembrane</keyword>
<evidence type="ECO:0000313" key="8">
    <source>
        <dbReference type="EMBL" id="OOG21027.1"/>
    </source>
</evidence>
<keyword evidence="5 6" id="KW-0472">Membrane</keyword>
<feature type="transmembrane region" description="Helical" evidence="6">
    <location>
        <begin position="26"/>
        <end position="46"/>
    </location>
</feature>
<evidence type="ECO:0000256" key="4">
    <source>
        <dbReference type="ARBA" id="ARBA00022989"/>
    </source>
</evidence>
<feature type="transmembrane region" description="Helical" evidence="6">
    <location>
        <begin position="191"/>
        <end position="212"/>
    </location>
</feature>